<dbReference type="CDD" id="cd01836">
    <property type="entry name" value="FeeA_FeeB_like"/>
    <property type="match status" value="1"/>
</dbReference>
<proteinExistence type="predicted"/>
<dbReference type="Proteomes" id="UP000479226">
    <property type="component" value="Unassembled WGS sequence"/>
</dbReference>
<comment type="caution">
    <text evidence="2">The sequence shown here is derived from an EMBL/GenBank/DDBJ whole genome shotgun (WGS) entry which is preliminary data.</text>
</comment>
<keyword evidence="3" id="KW-1185">Reference proteome</keyword>
<name>A0ABX0D8V5_9MICC</name>
<evidence type="ECO:0000313" key="3">
    <source>
        <dbReference type="Proteomes" id="UP000479226"/>
    </source>
</evidence>
<dbReference type="SUPFAM" id="SSF52266">
    <property type="entry name" value="SGNH hydrolase"/>
    <property type="match status" value="1"/>
</dbReference>
<dbReference type="PANTHER" id="PTHR30383:SF5">
    <property type="entry name" value="SGNH HYDROLASE-TYPE ESTERASE DOMAIN-CONTAINING PROTEIN"/>
    <property type="match status" value="1"/>
</dbReference>
<keyword evidence="2" id="KW-0378">Hydrolase</keyword>
<dbReference type="Gene3D" id="3.40.50.1110">
    <property type="entry name" value="SGNH hydrolase"/>
    <property type="match status" value="1"/>
</dbReference>
<organism evidence="2 3">
    <name type="scientific">Arthrobacter silviterrae</name>
    <dbReference type="NCBI Taxonomy" id="2026658"/>
    <lineage>
        <taxon>Bacteria</taxon>
        <taxon>Bacillati</taxon>
        <taxon>Actinomycetota</taxon>
        <taxon>Actinomycetes</taxon>
        <taxon>Micrococcales</taxon>
        <taxon>Micrococcaceae</taxon>
        <taxon>Arthrobacter</taxon>
    </lineage>
</organism>
<reference evidence="2 3" key="1">
    <citation type="submission" date="2020-02" db="EMBL/GenBank/DDBJ databases">
        <title>Genome sequence of the type strain DSM 27180 of Arthrobacter silviterrae.</title>
        <authorList>
            <person name="Gao J."/>
            <person name="Sun J."/>
        </authorList>
    </citation>
    <scope>NUCLEOTIDE SEQUENCE [LARGE SCALE GENOMIC DNA]</scope>
    <source>
        <strain evidence="2 3">DSM 27180</strain>
    </source>
</reference>
<evidence type="ECO:0000313" key="2">
    <source>
        <dbReference type="EMBL" id="NGN81910.1"/>
    </source>
</evidence>
<feature type="domain" description="SGNH hydrolase-type esterase" evidence="1">
    <location>
        <begin position="71"/>
        <end position="247"/>
    </location>
</feature>
<gene>
    <name evidence="2" type="ORF">G6N77_00310</name>
</gene>
<accession>A0ABX0D8V5</accession>
<sequence>MDLPQLRKASLAGAIVAASVAATVGALAVVFRTEGRMAQEAVGHRLGDRGPDADGMYRSDWGRPVRLVMAGDSVADSLGATTAAATLGANLAVALSDHAHRAVELRTIATVGAQTATLDSQLDTLAGTFRPDITVIIVGGNDLTNHVPLVDSIKALKDFVARLRGLGGEVVVGTCPDFDTLPSLPSPLREVGGQLSRRLAGAQFKAAKAAGAHPVLLGRAVRQIFLVEPHDMFAIDGFHPSSLGYRRAAGALVPAVVAAYGEFEAREAQSGRLPRPATQDPAD</sequence>
<dbReference type="RefSeq" id="WP_165180009.1">
    <property type="nucleotide sequence ID" value="NZ_JAAKZI010000001.1"/>
</dbReference>
<dbReference type="InterPro" id="IPR051532">
    <property type="entry name" value="Ester_Hydrolysis_Enzymes"/>
</dbReference>
<dbReference type="EMBL" id="JAAKZI010000001">
    <property type="protein sequence ID" value="NGN81910.1"/>
    <property type="molecule type" value="Genomic_DNA"/>
</dbReference>
<dbReference type="GO" id="GO:0016787">
    <property type="term" value="F:hydrolase activity"/>
    <property type="evidence" value="ECO:0007669"/>
    <property type="project" value="UniProtKB-KW"/>
</dbReference>
<dbReference type="PANTHER" id="PTHR30383">
    <property type="entry name" value="THIOESTERASE 1/PROTEASE 1/LYSOPHOSPHOLIPASE L1"/>
    <property type="match status" value="1"/>
</dbReference>
<evidence type="ECO:0000259" key="1">
    <source>
        <dbReference type="Pfam" id="PF13472"/>
    </source>
</evidence>
<dbReference type="Pfam" id="PF13472">
    <property type="entry name" value="Lipase_GDSL_2"/>
    <property type="match status" value="1"/>
</dbReference>
<dbReference type="InterPro" id="IPR036514">
    <property type="entry name" value="SGNH_hydro_sf"/>
</dbReference>
<protein>
    <submittedName>
        <fullName evidence="2">SGNH/GDSL hydrolase family protein</fullName>
    </submittedName>
</protein>
<dbReference type="InterPro" id="IPR013830">
    <property type="entry name" value="SGNH_hydro"/>
</dbReference>